<dbReference type="EMBL" id="NMVQ01000046">
    <property type="protein sequence ID" value="OYO17326.1"/>
    <property type="molecule type" value="Genomic_DNA"/>
</dbReference>
<dbReference type="GO" id="GO:0016740">
    <property type="term" value="F:transferase activity"/>
    <property type="evidence" value="ECO:0007669"/>
    <property type="project" value="UniProtKB-KW"/>
</dbReference>
<dbReference type="InterPro" id="IPR005624">
    <property type="entry name" value="PduO/GlcC-like"/>
</dbReference>
<name>A0A255GRU5_9ACTN</name>
<dbReference type="PANTHER" id="PTHR34309:SF1">
    <property type="entry name" value="PROTEIN GLCG"/>
    <property type="match status" value="1"/>
</dbReference>
<dbReference type="InterPro" id="IPR038084">
    <property type="entry name" value="PduO/GlcC-like_sf"/>
</dbReference>
<comment type="caution">
    <text evidence="1">The sequence shown here is derived from an EMBL/GenBank/DDBJ whole genome shotgun (WGS) entry which is preliminary data.</text>
</comment>
<evidence type="ECO:0000313" key="1">
    <source>
        <dbReference type="EMBL" id="OYO17326.1"/>
    </source>
</evidence>
<dbReference type="SUPFAM" id="SSF143744">
    <property type="entry name" value="GlcG-like"/>
    <property type="match status" value="1"/>
</dbReference>
<sequence length="122" mass="12262">MDAALARAEEMGVQVNIAIVDAGGHLLAFERMDGAMLISVSIAQDKAWTVIAGNGLPTSQWHGAISGDPALELGFPHRDRLVVFGGGVPVKAGDELIGAIGVSGGSAEEDADVASAGAAAVR</sequence>
<dbReference type="OrthoDB" id="3732157at2"/>
<organism evidence="1 2">
    <name type="scientific">Enemella dayhoffiae</name>
    <dbReference type="NCBI Taxonomy" id="2016507"/>
    <lineage>
        <taxon>Bacteria</taxon>
        <taxon>Bacillati</taxon>
        <taxon>Actinomycetota</taxon>
        <taxon>Actinomycetes</taxon>
        <taxon>Propionibacteriales</taxon>
        <taxon>Propionibacteriaceae</taxon>
        <taxon>Enemella</taxon>
    </lineage>
</organism>
<dbReference type="InterPro" id="IPR052517">
    <property type="entry name" value="GlcG_carb_metab_protein"/>
</dbReference>
<keyword evidence="2" id="KW-1185">Reference proteome</keyword>
<dbReference type="AlphaFoldDB" id="A0A255GRU5"/>
<proteinExistence type="predicted"/>
<keyword evidence="1" id="KW-0808">Transferase</keyword>
<gene>
    <name evidence="1" type="ORF">CGZ93_16860</name>
</gene>
<evidence type="ECO:0000313" key="2">
    <source>
        <dbReference type="Proteomes" id="UP000216311"/>
    </source>
</evidence>
<accession>A0A255GRU5</accession>
<dbReference type="Pfam" id="PF03928">
    <property type="entry name" value="HbpS-like"/>
    <property type="match status" value="1"/>
</dbReference>
<reference evidence="1 2" key="1">
    <citation type="submission" date="2017-07" db="EMBL/GenBank/DDBJ databases">
        <title>Draft whole genome sequences of clinical Proprionibacteriaceae strains.</title>
        <authorList>
            <person name="Bernier A.-M."/>
            <person name="Bernard K."/>
            <person name="Domingo M.-C."/>
        </authorList>
    </citation>
    <scope>NUCLEOTIDE SEQUENCE [LARGE SCALE GENOMIC DNA]</scope>
    <source>
        <strain evidence="1 2">NML 130396</strain>
    </source>
</reference>
<dbReference type="Proteomes" id="UP000216311">
    <property type="component" value="Unassembled WGS sequence"/>
</dbReference>
<protein>
    <submittedName>
        <fullName evidence="1">Cobalamin adenosyltransferase</fullName>
    </submittedName>
</protein>
<dbReference type="PANTHER" id="PTHR34309">
    <property type="entry name" value="SLR1406 PROTEIN"/>
    <property type="match status" value="1"/>
</dbReference>
<dbReference type="Gene3D" id="3.30.450.150">
    <property type="entry name" value="Haem-degrading domain"/>
    <property type="match status" value="1"/>
</dbReference>